<evidence type="ECO:0000313" key="1">
    <source>
        <dbReference type="EMBL" id="GGO60138.1"/>
    </source>
</evidence>
<dbReference type="Proteomes" id="UP000656881">
    <property type="component" value="Unassembled WGS sequence"/>
</dbReference>
<reference evidence="2" key="1">
    <citation type="journal article" date="2019" name="Int. J. Syst. Evol. Microbiol.">
        <title>The Global Catalogue of Microorganisms (GCM) 10K type strain sequencing project: providing services to taxonomists for standard genome sequencing and annotation.</title>
        <authorList>
            <consortium name="The Broad Institute Genomics Platform"/>
            <consortium name="The Broad Institute Genome Sequencing Center for Infectious Disease"/>
            <person name="Wu L."/>
            <person name="Ma J."/>
        </authorList>
    </citation>
    <scope>NUCLEOTIDE SEQUENCE [LARGE SCALE GENOMIC DNA]</scope>
    <source>
        <strain evidence="2">CGMCC 4.7349</strain>
    </source>
</reference>
<comment type="caution">
    <text evidence="1">The sequence shown here is derived from an EMBL/GenBank/DDBJ whole genome shotgun (WGS) entry which is preliminary data.</text>
</comment>
<gene>
    <name evidence="1" type="ORF">GCM10012286_83340</name>
</gene>
<proteinExistence type="predicted"/>
<accession>A0ABQ2MY42</accession>
<name>A0ABQ2MY42_9ACTN</name>
<sequence>MEYRDELADLTRERFGPRRDREQPVRYTAAFSLTATMASLLTEGDFAAFLQAALRASRDCHRPEPNWPFPRTFIDSFSRELRNRVGPFEEAEGRQEAWHIMFALHGILAPDLMGPFIRCAFDAWENTVECVSRRLAKT</sequence>
<organism evidence="1 2">
    <name type="scientific">Streptomyces lasiicapitis</name>
    <dbReference type="NCBI Taxonomy" id="1923961"/>
    <lineage>
        <taxon>Bacteria</taxon>
        <taxon>Bacillati</taxon>
        <taxon>Actinomycetota</taxon>
        <taxon>Actinomycetes</taxon>
        <taxon>Kitasatosporales</taxon>
        <taxon>Streptomycetaceae</taxon>
        <taxon>Streptomyces</taxon>
    </lineage>
</organism>
<dbReference type="EMBL" id="BMNG01000033">
    <property type="protein sequence ID" value="GGO60138.1"/>
    <property type="molecule type" value="Genomic_DNA"/>
</dbReference>
<protein>
    <submittedName>
        <fullName evidence="1">Uncharacterized protein</fullName>
    </submittedName>
</protein>
<keyword evidence="2" id="KW-1185">Reference proteome</keyword>
<evidence type="ECO:0000313" key="2">
    <source>
        <dbReference type="Proteomes" id="UP000656881"/>
    </source>
</evidence>